<evidence type="ECO:0000313" key="4">
    <source>
        <dbReference type="Proteomes" id="UP000196151"/>
    </source>
</evidence>
<organism evidence="2">
    <name type="scientific">Candidatus Enterococcus dunnyi</name>
    <dbReference type="NCBI Taxonomy" id="1834192"/>
    <lineage>
        <taxon>Bacteria</taxon>
        <taxon>Bacillati</taxon>
        <taxon>Bacillota</taxon>
        <taxon>Bacilli</taxon>
        <taxon>Lactobacillales</taxon>
        <taxon>Enterococcaceae</taxon>
        <taxon>Enterococcus</taxon>
    </lineage>
</organism>
<dbReference type="AlphaFoldDB" id="A0A200J1U2"/>
<evidence type="ECO:0000313" key="2">
    <source>
        <dbReference type="EMBL" id="OUZ30610.1"/>
    </source>
</evidence>
<evidence type="ECO:0000256" key="1">
    <source>
        <dbReference type="SAM" id="MobiDB-lite"/>
    </source>
</evidence>
<dbReference type="RefSeq" id="WP_087641952.1">
    <property type="nucleotide sequence ID" value="NZ_CP147246.1"/>
</dbReference>
<evidence type="ECO:0000313" key="3">
    <source>
        <dbReference type="EMBL" id="WYJ94696.1"/>
    </source>
</evidence>
<feature type="compositionally biased region" description="Low complexity" evidence="1">
    <location>
        <begin position="19"/>
        <end position="36"/>
    </location>
</feature>
<reference evidence="3" key="2">
    <citation type="submission" date="2017-05" db="EMBL/GenBank/DDBJ databases">
        <authorList>
            <consortium name="The Broad Institute Genomics Platform"/>
            <consortium name="The Broad Institute Genomic Center for Infectious Diseases"/>
            <person name="Earl A."/>
            <person name="Manson A."/>
            <person name="Schwartman J."/>
            <person name="Gilmore M."/>
            <person name="Abouelleil A."/>
            <person name="Cao P."/>
            <person name="Chapman S."/>
            <person name="Cusick C."/>
            <person name="Shea T."/>
            <person name="Young S."/>
            <person name="Neafsey D."/>
            <person name="Nusbaum C."/>
            <person name="Birren B."/>
        </authorList>
    </citation>
    <scope>NUCLEOTIDE SEQUENCE</scope>
    <source>
        <strain evidence="3">9D6_DIV0238</strain>
    </source>
</reference>
<name>A0A200J1U2_9ENTE</name>
<gene>
    <name evidence="3" type="ORF">A5889_002209</name>
    <name evidence="2" type="ORF">A5889_002898</name>
</gene>
<keyword evidence="4" id="KW-1185">Reference proteome</keyword>
<reference evidence="3" key="3">
    <citation type="submission" date="2024-03" db="EMBL/GenBank/DDBJ databases">
        <title>The Genome Sequence of Enterococcus sp. DIV0238c.</title>
        <authorList>
            <consortium name="The Broad Institute Genomics Platform"/>
            <consortium name="The Broad Institute Microbial Omics Core"/>
            <consortium name="The Broad Institute Genomic Center for Infectious Diseases"/>
            <person name="Earl A."/>
            <person name="Manson A."/>
            <person name="Gilmore M."/>
            <person name="Schwartman J."/>
            <person name="Shea T."/>
            <person name="Abouelleil A."/>
            <person name="Cao P."/>
            <person name="Chapman S."/>
            <person name="Cusick C."/>
            <person name="Young S."/>
            <person name="Neafsey D."/>
            <person name="Nusbaum C."/>
            <person name="Birren B."/>
        </authorList>
    </citation>
    <scope>NUCLEOTIDE SEQUENCE</scope>
    <source>
        <strain evidence="3">9D6_DIV0238</strain>
    </source>
</reference>
<sequence>MLDDVKKDLKKKAQKAAIASAVGQSMTQKKQTNQQKAKQDGETKLTSLKTNMASVSESMGNSVKGEFGKKVKETFKKQSENLDKFS</sequence>
<proteinExistence type="predicted"/>
<protein>
    <submittedName>
        <fullName evidence="2">Uncharacterized protein</fullName>
    </submittedName>
</protein>
<accession>A0A200J1U2</accession>
<dbReference type="OrthoDB" id="2190023at2"/>
<dbReference type="EMBL" id="CP147246">
    <property type="protein sequence ID" value="WYJ94696.1"/>
    <property type="molecule type" value="Genomic_DNA"/>
</dbReference>
<dbReference type="EMBL" id="NIBQ01000003">
    <property type="protein sequence ID" value="OUZ30610.1"/>
    <property type="molecule type" value="Genomic_DNA"/>
</dbReference>
<dbReference type="Proteomes" id="UP000196151">
    <property type="component" value="Chromosome"/>
</dbReference>
<feature type="region of interest" description="Disordered" evidence="1">
    <location>
        <begin position="19"/>
        <end position="46"/>
    </location>
</feature>
<reference evidence="2" key="1">
    <citation type="submission" date="2017-05" db="EMBL/GenBank/DDBJ databases">
        <title>The Genome Sequence of Enterococcus sp. 9D6_DIV0238.</title>
        <authorList>
            <consortium name="The Broad Institute Genomics Platform"/>
            <consortium name="The Broad Institute Genomic Center for Infectious Diseases"/>
            <person name="Earl A."/>
            <person name="Manson A."/>
            <person name="Schwartman J."/>
            <person name="Gilmore M."/>
            <person name="Abouelleil A."/>
            <person name="Cao P."/>
            <person name="Chapman S."/>
            <person name="Cusick C."/>
            <person name="Shea T."/>
            <person name="Young S."/>
            <person name="Neafsey D."/>
            <person name="Nusbaum C."/>
            <person name="Birren B."/>
        </authorList>
    </citation>
    <scope>NUCLEOTIDE SEQUENCE [LARGE SCALE GENOMIC DNA]</scope>
    <source>
        <strain evidence="2">9D6_DIV0238</strain>
    </source>
</reference>